<evidence type="ECO:0000256" key="9">
    <source>
        <dbReference type="ARBA" id="ARBA00052133"/>
    </source>
</evidence>
<dbReference type="HAMAP" id="MF_03211">
    <property type="entry name" value="RNA_acetyltr_Nat10"/>
    <property type="match status" value="1"/>
</dbReference>
<evidence type="ECO:0000256" key="1">
    <source>
        <dbReference type="ARBA" id="ARBA00004604"/>
    </source>
</evidence>
<keyword evidence="4 11" id="KW-0819">tRNA processing</keyword>
<name>A0AAD8SIE2_LOLMU</name>
<feature type="domain" description="Possible tRNA binding" evidence="16">
    <location>
        <begin position="758"/>
        <end position="975"/>
    </location>
</feature>
<dbReference type="FunFam" id="3.40.50.11040:FF:000002">
    <property type="entry name" value="RNA cytidine acetyltransferase"/>
    <property type="match status" value="1"/>
</dbReference>
<keyword evidence="6 11" id="KW-0067">ATP-binding</keyword>
<dbReference type="AlphaFoldDB" id="A0AAD8SIE2"/>
<dbReference type="InterPro" id="IPR007807">
    <property type="entry name" value="TcmA/NAT10_helicase"/>
</dbReference>
<dbReference type="Proteomes" id="UP001231189">
    <property type="component" value="Unassembled WGS sequence"/>
</dbReference>
<gene>
    <name evidence="17" type="ORF">QYE76_070154</name>
</gene>
<dbReference type="GO" id="GO:0030686">
    <property type="term" value="C:90S preribosome"/>
    <property type="evidence" value="ECO:0007669"/>
    <property type="project" value="TreeGrafter"/>
</dbReference>
<evidence type="ECO:0000256" key="7">
    <source>
        <dbReference type="ARBA" id="ARBA00023242"/>
    </source>
</evidence>
<dbReference type="FunFam" id="3.40.50.300:FF:002218">
    <property type="entry name" value="tRNA(Met) cytidine acetyltransferase TmcA"/>
    <property type="match status" value="1"/>
</dbReference>
<feature type="binding site" evidence="11">
    <location>
        <begin position="618"/>
        <end position="620"/>
    </location>
    <ligand>
        <name>acetyl-CoA</name>
        <dbReference type="ChEBI" id="CHEBI:57288"/>
    </ligand>
</feature>
<keyword evidence="2 11" id="KW-0698">rRNA processing</keyword>
<feature type="domain" description="TcmA/NAT10 helicase" evidence="13">
    <location>
        <begin position="281"/>
        <end position="477"/>
    </location>
</feature>
<keyword evidence="18" id="KW-1185">Reference proteome</keyword>
<evidence type="ECO:0000313" key="18">
    <source>
        <dbReference type="Proteomes" id="UP001231189"/>
    </source>
</evidence>
<feature type="binding site" evidence="11">
    <location>
        <begin position="286"/>
        <end position="295"/>
    </location>
    <ligand>
        <name>ATP</name>
        <dbReference type="ChEBI" id="CHEBI:30616"/>
    </ligand>
</feature>
<dbReference type="EC" id="2.3.1.-" evidence="11"/>
<dbReference type="PANTHER" id="PTHR10925">
    <property type="entry name" value="N-ACETYLTRANSFERASE 10"/>
    <property type="match status" value="1"/>
</dbReference>
<dbReference type="InterPro" id="IPR027992">
    <property type="entry name" value="tRNA_bind_dom"/>
</dbReference>
<dbReference type="GO" id="GO:1990883">
    <property type="term" value="F:18S rRNA cytidine N-acetyltransferase activity"/>
    <property type="evidence" value="ECO:0007669"/>
    <property type="project" value="TreeGrafter"/>
</dbReference>
<dbReference type="InterPro" id="IPR013562">
    <property type="entry name" value="TmcA/NAT10_N"/>
</dbReference>
<feature type="region of interest" description="Disordered" evidence="12">
    <location>
        <begin position="984"/>
        <end position="1024"/>
    </location>
</feature>
<comment type="similarity">
    <text evidence="11">Belongs to the RNA cytidine acetyltransferase family. NAT10 subfamily.</text>
</comment>
<dbReference type="Pfam" id="PF08351">
    <property type="entry name" value="TmcA_N"/>
    <property type="match status" value="1"/>
</dbReference>
<dbReference type="InterPro" id="IPR027417">
    <property type="entry name" value="P-loop_NTPase"/>
</dbReference>
<comment type="function">
    <text evidence="11">RNA cytidine acetyltransferase with specificity toward both 18S rRNA and tRNAs. Catalyzes the formation of N(4)-acetylcytidine (ac4C) in 18S rRNA. Required for early nucleolar cleavages of precursor rRNA at sites A0, A1 and A2 during 18S rRNA synthesis. Catalyzes the formation of ac4C in serine and leucine tRNAs. Requires a tRNA-binding adapter protein for full tRNA acetyltransferase activity but not for 18S rRNA acetylation.</text>
</comment>
<evidence type="ECO:0000259" key="13">
    <source>
        <dbReference type="Pfam" id="PF05127"/>
    </source>
</evidence>
<evidence type="ECO:0000256" key="4">
    <source>
        <dbReference type="ARBA" id="ARBA00022694"/>
    </source>
</evidence>
<evidence type="ECO:0000256" key="11">
    <source>
        <dbReference type="HAMAP-Rule" id="MF_03211"/>
    </source>
</evidence>
<dbReference type="GO" id="GO:0005730">
    <property type="term" value="C:nucleolus"/>
    <property type="evidence" value="ECO:0007669"/>
    <property type="project" value="UniProtKB-SubCell"/>
</dbReference>
<evidence type="ECO:0000256" key="8">
    <source>
        <dbReference type="ARBA" id="ARBA00023315"/>
    </source>
</evidence>
<organism evidence="17 18">
    <name type="scientific">Lolium multiflorum</name>
    <name type="common">Italian ryegrass</name>
    <name type="synonym">Lolium perenne subsp. multiflorum</name>
    <dbReference type="NCBI Taxonomy" id="4521"/>
    <lineage>
        <taxon>Eukaryota</taxon>
        <taxon>Viridiplantae</taxon>
        <taxon>Streptophyta</taxon>
        <taxon>Embryophyta</taxon>
        <taxon>Tracheophyta</taxon>
        <taxon>Spermatophyta</taxon>
        <taxon>Magnoliopsida</taxon>
        <taxon>Liliopsida</taxon>
        <taxon>Poales</taxon>
        <taxon>Poaceae</taxon>
        <taxon>BOP clade</taxon>
        <taxon>Pooideae</taxon>
        <taxon>Poodae</taxon>
        <taxon>Poeae</taxon>
        <taxon>Poeae Chloroplast Group 2 (Poeae type)</taxon>
        <taxon>Loliodinae</taxon>
        <taxon>Loliinae</taxon>
        <taxon>Lolium</taxon>
    </lineage>
</organism>
<evidence type="ECO:0000259" key="14">
    <source>
        <dbReference type="Pfam" id="PF08351"/>
    </source>
</evidence>
<feature type="domain" description="TmcA/NAT10 N-terminal" evidence="14">
    <location>
        <begin position="1"/>
        <end position="200"/>
    </location>
</feature>
<dbReference type="GO" id="GO:1904812">
    <property type="term" value="P:rRNA acetylation involved in maturation of SSU-rRNA"/>
    <property type="evidence" value="ECO:0007669"/>
    <property type="project" value="InterPro"/>
</dbReference>
<dbReference type="GO" id="GO:0000049">
    <property type="term" value="F:tRNA binding"/>
    <property type="evidence" value="ECO:0007669"/>
    <property type="project" value="TreeGrafter"/>
</dbReference>
<evidence type="ECO:0000256" key="6">
    <source>
        <dbReference type="ARBA" id="ARBA00022840"/>
    </source>
</evidence>
<dbReference type="EMBL" id="JAUUTY010000004">
    <property type="protein sequence ID" value="KAK1652349.1"/>
    <property type="molecule type" value="Genomic_DNA"/>
</dbReference>
<dbReference type="PANTHER" id="PTHR10925:SF5">
    <property type="entry name" value="RNA CYTIDINE ACETYLTRANSFERASE"/>
    <property type="match status" value="1"/>
</dbReference>
<dbReference type="Gene3D" id="3.40.630.30">
    <property type="match status" value="1"/>
</dbReference>
<feature type="domain" description="N-acetyltransferase" evidence="15">
    <location>
        <begin position="517"/>
        <end position="742"/>
    </location>
</feature>
<evidence type="ECO:0000256" key="3">
    <source>
        <dbReference type="ARBA" id="ARBA00022679"/>
    </source>
</evidence>
<comment type="catalytic activity">
    <reaction evidence="11">
        <text>a cytidine in tRNA + acetyl-CoA + ATP + H2O = an N(4)-acetylcytidine in tRNA + ADP + phosphate + CoA + H(+)</text>
        <dbReference type="Rhea" id="RHEA:53876"/>
        <dbReference type="Rhea" id="RHEA-COMP:13670"/>
        <dbReference type="Rhea" id="RHEA-COMP:13671"/>
        <dbReference type="ChEBI" id="CHEBI:15377"/>
        <dbReference type="ChEBI" id="CHEBI:15378"/>
        <dbReference type="ChEBI" id="CHEBI:30616"/>
        <dbReference type="ChEBI" id="CHEBI:43474"/>
        <dbReference type="ChEBI" id="CHEBI:57287"/>
        <dbReference type="ChEBI" id="CHEBI:57288"/>
        <dbReference type="ChEBI" id="CHEBI:74900"/>
        <dbReference type="ChEBI" id="CHEBI:82748"/>
        <dbReference type="ChEBI" id="CHEBI:456216"/>
    </reaction>
</comment>
<dbReference type="Pfam" id="PF13725">
    <property type="entry name" value="tRNA_bind_2"/>
    <property type="match status" value="1"/>
</dbReference>
<evidence type="ECO:0000256" key="2">
    <source>
        <dbReference type="ARBA" id="ARBA00022552"/>
    </source>
</evidence>
<evidence type="ECO:0000259" key="16">
    <source>
        <dbReference type="Pfam" id="PF13725"/>
    </source>
</evidence>
<dbReference type="InterPro" id="IPR032672">
    <property type="entry name" value="TmcA/NAT10/Kre33"/>
</dbReference>
<feature type="region of interest" description="Disordered" evidence="12">
    <location>
        <begin position="931"/>
        <end position="952"/>
    </location>
</feature>
<feature type="binding site" evidence="11">
    <location>
        <begin position="625"/>
        <end position="631"/>
    </location>
    <ligand>
        <name>acetyl-CoA</name>
        <dbReference type="ChEBI" id="CHEBI:57288"/>
    </ligand>
</feature>
<dbReference type="GO" id="GO:0051391">
    <property type="term" value="P:tRNA acetylation"/>
    <property type="evidence" value="ECO:0007669"/>
    <property type="project" value="UniProtKB-UniRule"/>
</dbReference>
<sequence>MRKKVDERIRTLIENGVRQRQRSMFVIVGDKSRDQIVNLNYMLAKSRVKSRPSVLWCYRNKLEISSHRKKRAKQLKKLMQRGLMDPDKADPFSLFLETSDITYCQYKDSERVLGNTFGMCILQDFEALTPNLLARTIETVEGGGLIILLLSSLSSLTSLYTMVMDVHERFRTESHATAATRFNERFLLSIASCKACIVMDDELNILPISSHMKFIQPVMNNEDSEGLSERERELKDLKDQFREDFPVGPLIGKCCTMDQGKAVINFLDSILDKSLRSTVALLAARGRGKSAALGLAIAGAIAAGYSNIFVTAPSPENLNTLFDFVCKGMNALEYKEHLHYDVVKSADPNLRKATIQINVHKQHRQTIQYMKPHDHGKLSQVELLVIDEAAAIPLPIVKSLLGPYLVFLSSTVNGYEGTGRSLSLKLLQQLESQSQPSASSDKPNSSRLFKKIDLNESIRYASDDPIETWLNELLCLDLANSIPNISRMPALEECQLYYVNRDTLFSYHKESEVFLQRMMALYVASHYKNSPNDLQLMADAPAHQLFVLLGKVDQSENQLPDILCVIQVCLEGQISRKSAIRSLNEGHAPSGDQIPWKFCEQFQDNVFPSLSGARIVRIAVHPGALRLGYGSAAVQRLASYYRGEMSVFKDEEEDEEPGIKISEAAEKASLLEECIKPRANLPPLLVNVEDRRPEKLHYLGVSFGLTQELFRFWRKHNFYPFYVGQIPSAVTGEHTCMAMSPLSSDDIKVGGDSIELGFLEPFYQDFRQRFRRLLGTSFRHLNFKLAMSVLASKIDFSHHAPSDYDISLTSKLLRDVLSPHDMKRLEAYSNNLVDYHLILDLVPILAHEYFSEKLPVTLHGAQASVLFCMGLQDKDISATKEELGIEREQVLSNFIKTMKKLYGYLHNNAGKEIEATLPRLKEIEMAPLSRSMDEDLDEAAEEVKEKRRAADEATVDPKLLQKYAIDSDDFEIEKALQDGKLSASGVISVKSSKANADKKEKHRDTEKSKRKGTDGSRSSKKKRT</sequence>
<comment type="subcellular location">
    <subcellularLocation>
        <location evidence="1 11">Nucleus</location>
        <location evidence="1 11">Nucleolus</location>
    </subcellularLocation>
</comment>
<keyword evidence="7 11" id="KW-0539">Nucleus</keyword>
<dbReference type="Gene3D" id="3.40.50.300">
    <property type="entry name" value="P-loop containing nucleotide triphosphate hydrolases"/>
    <property type="match status" value="1"/>
</dbReference>
<evidence type="ECO:0000256" key="10">
    <source>
        <dbReference type="ARBA" id="ARBA00068357"/>
    </source>
</evidence>
<feature type="binding site" evidence="11">
    <location>
        <position position="715"/>
    </location>
    <ligand>
        <name>acetyl-CoA</name>
        <dbReference type="ChEBI" id="CHEBI:57288"/>
    </ligand>
</feature>
<evidence type="ECO:0000256" key="5">
    <source>
        <dbReference type="ARBA" id="ARBA00022741"/>
    </source>
</evidence>
<keyword evidence="3 11" id="KW-0808">Transferase</keyword>
<reference evidence="17" key="1">
    <citation type="submission" date="2023-07" db="EMBL/GenBank/DDBJ databases">
        <title>A chromosome-level genome assembly of Lolium multiflorum.</title>
        <authorList>
            <person name="Chen Y."/>
            <person name="Copetti D."/>
            <person name="Kolliker R."/>
            <person name="Studer B."/>
        </authorList>
    </citation>
    <scope>NUCLEOTIDE SEQUENCE</scope>
    <source>
        <strain evidence="17">02402/16</strain>
        <tissue evidence="17">Leaf</tissue>
    </source>
</reference>
<dbReference type="Pfam" id="PF05127">
    <property type="entry name" value="NAT10_TcmA_helicase"/>
    <property type="match status" value="1"/>
</dbReference>
<comment type="catalytic activity">
    <reaction evidence="9 11">
        <text>a cytidine in 18S rRNA + acetyl-CoA + ATP + H2O = an N(4)-acetylcytidine in 18S rRNA + ADP + phosphate + CoA + H(+)</text>
        <dbReference type="Rhea" id="RHEA:51424"/>
        <dbReference type="Rhea" id="RHEA-COMP:13575"/>
        <dbReference type="Rhea" id="RHEA-COMP:13576"/>
        <dbReference type="ChEBI" id="CHEBI:15377"/>
        <dbReference type="ChEBI" id="CHEBI:15378"/>
        <dbReference type="ChEBI" id="CHEBI:30616"/>
        <dbReference type="ChEBI" id="CHEBI:43474"/>
        <dbReference type="ChEBI" id="CHEBI:57287"/>
        <dbReference type="ChEBI" id="CHEBI:57288"/>
        <dbReference type="ChEBI" id="CHEBI:74900"/>
        <dbReference type="ChEBI" id="CHEBI:82748"/>
        <dbReference type="ChEBI" id="CHEBI:456216"/>
    </reaction>
</comment>
<dbReference type="Gene3D" id="3.40.50.11040">
    <property type="match status" value="1"/>
</dbReference>
<dbReference type="InterPro" id="IPR033688">
    <property type="entry name" value="NAT10"/>
</dbReference>
<keyword evidence="8 11" id="KW-0012">Acyltransferase</keyword>
<dbReference type="Pfam" id="PF13718">
    <property type="entry name" value="GNAT_acetyltr_2"/>
    <property type="match status" value="1"/>
</dbReference>
<evidence type="ECO:0000313" key="17">
    <source>
        <dbReference type="EMBL" id="KAK1652349.1"/>
    </source>
</evidence>
<feature type="compositionally biased region" description="Basic and acidic residues" evidence="12">
    <location>
        <begin position="941"/>
        <end position="951"/>
    </location>
</feature>
<proteinExistence type="inferred from homology"/>
<comment type="caution">
    <text evidence="17">The sequence shown here is derived from an EMBL/GenBank/DDBJ whole genome shotgun (WGS) entry which is preliminary data.</text>
</comment>
<dbReference type="InterPro" id="IPR000182">
    <property type="entry name" value="GNAT_dom"/>
</dbReference>
<keyword evidence="5 11" id="KW-0547">Nucleotide-binding</keyword>
<evidence type="ECO:0000256" key="12">
    <source>
        <dbReference type="SAM" id="MobiDB-lite"/>
    </source>
</evidence>
<protein>
    <recommendedName>
        <fullName evidence="10 11">RNA cytidine acetyltransferase</fullName>
        <ecNumber evidence="11">2.3.1.-</ecNumber>
    </recommendedName>
    <alternativeName>
        <fullName evidence="11">18S rRNA cytosine acetyltransferase</fullName>
    </alternativeName>
</protein>
<accession>A0AAD8SIE2</accession>
<dbReference type="GO" id="GO:0005524">
    <property type="term" value="F:ATP binding"/>
    <property type="evidence" value="ECO:0007669"/>
    <property type="project" value="UniProtKB-UniRule"/>
</dbReference>
<feature type="compositionally biased region" description="Basic and acidic residues" evidence="12">
    <location>
        <begin position="995"/>
        <end position="1014"/>
    </location>
</feature>
<feature type="binding site" evidence="11">
    <location>
        <position position="459"/>
    </location>
    <ligand>
        <name>ATP</name>
        <dbReference type="ChEBI" id="CHEBI:30616"/>
    </ligand>
</feature>
<evidence type="ECO:0000259" key="15">
    <source>
        <dbReference type="Pfam" id="PF13718"/>
    </source>
</evidence>